<organism evidence="5 6">
    <name type="scientific">Pseudoduganella dura</name>
    <dbReference type="NCBI Taxonomy" id="321982"/>
    <lineage>
        <taxon>Bacteria</taxon>
        <taxon>Pseudomonadati</taxon>
        <taxon>Pseudomonadota</taxon>
        <taxon>Betaproteobacteria</taxon>
        <taxon>Burkholderiales</taxon>
        <taxon>Oxalobacteraceae</taxon>
        <taxon>Telluria group</taxon>
        <taxon>Pseudoduganella</taxon>
    </lineage>
</organism>
<dbReference type="PANTHER" id="PTHR43179">
    <property type="entry name" value="RHAMNOSYLTRANSFERASE WBBL"/>
    <property type="match status" value="1"/>
</dbReference>
<dbReference type="AlphaFoldDB" id="A0A6I3XJC8"/>
<keyword evidence="3 5" id="KW-0808">Transferase</keyword>
<dbReference type="EMBL" id="WNWM01000002">
    <property type="protein sequence ID" value="MUI13302.1"/>
    <property type="molecule type" value="Genomic_DNA"/>
</dbReference>
<proteinExistence type="inferred from homology"/>
<accession>A0A6I3XJC8</accession>
<keyword evidence="6" id="KW-1185">Reference proteome</keyword>
<protein>
    <submittedName>
        <fullName evidence="5">Glycosyltransferase</fullName>
    </submittedName>
</protein>
<dbReference type="InterPro" id="IPR029044">
    <property type="entry name" value="Nucleotide-diphossugar_trans"/>
</dbReference>
<name>A0A6I3XJC8_9BURK</name>
<reference evidence="5 6" key="1">
    <citation type="submission" date="2019-11" db="EMBL/GenBank/DDBJ databases">
        <title>Draft Genome Sequences of Six Type Strains of the Genus Massilia.</title>
        <authorList>
            <person name="Miess H."/>
            <person name="Frediansyah A."/>
            <person name="Goeker M."/>
            <person name="Gross H."/>
        </authorList>
    </citation>
    <scope>NUCLEOTIDE SEQUENCE [LARGE SCALE GENOMIC DNA]</scope>
    <source>
        <strain evidence="5 6">DSM 17513</strain>
    </source>
</reference>
<gene>
    <name evidence="5" type="ORF">GJV26_12640</name>
</gene>
<feature type="region of interest" description="Disordered" evidence="4">
    <location>
        <begin position="49"/>
        <end position="109"/>
    </location>
</feature>
<evidence type="ECO:0000256" key="4">
    <source>
        <dbReference type="SAM" id="MobiDB-lite"/>
    </source>
</evidence>
<sequence>MRLRWRGLPVLARPVAHDRPHRLLVRAGGGVRRWCQRVCRLRLGHGKVADPPALRNEVQEGDRPAVSAHRAAGEGKPRSGAGAAAQLRGGRAASRGAPQAVPGSDVEADADRRAQRAVFRAARGRAGAAAGAQRVSRILVSILNWNGAAQTLGCVGDLLRQQLPAGVTADILVVDNGSKPADADALAQGLAGLPVTLRREAVNHGFAGGHNLAVTRALEEGYAFIWLVNSDAVMGSDDVLAQLLSLMAADDRCGAASPVLAILDQPEKVYFCGNFHDWASLDTQRARTIDDARATAGQRRAHQWVPGTAMLLRTQALRVAGKLDERMFAYYEDDELCARLAAHGWHSAVAYGARVLHAMPRRETDRPPYYFYLMARNYLIFWHGSTPPAHRRRIGLKLLDRALYDVNRLYYRGFPEQARAALLGVEDFMRRRYGRPVLDRSAGFRLRALRALLWLPHLRVLRRLDRAA</sequence>
<feature type="compositionally biased region" description="Low complexity" evidence="4">
    <location>
        <begin position="78"/>
        <end position="100"/>
    </location>
</feature>
<dbReference type="Proteomes" id="UP000431684">
    <property type="component" value="Unassembled WGS sequence"/>
</dbReference>
<keyword evidence="2" id="KW-0328">Glycosyltransferase</keyword>
<comment type="caution">
    <text evidence="5">The sequence shown here is derived from an EMBL/GenBank/DDBJ whole genome shotgun (WGS) entry which is preliminary data.</text>
</comment>
<dbReference type="Pfam" id="PF13641">
    <property type="entry name" value="Glyco_tranf_2_3"/>
    <property type="match status" value="1"/>
</dbReference>
<evidence type="ECO:0000313" key="6">
    <source>
        <dbReference type="Proteomes" id="UP000431684"/>
    </source>
</evidence>
<dbReference type="GO" id="GO:0016757">
    <property type="term" value="F:glycosyltransferase activity"/>
    <property type="evidence" value="ECO:0007669"/>
    <property type="project" value="UniProtKB-KW"/>
</dbReference>
<evidence type="ECO:0000256" key="1">
    <source>
        <dbReference type="ARBA" id="ARBA00006739"/>
    </source>
</evidence>
<evidence type="ECO:0000256" key="2">
    <source>
        <dbReference type="ARBA" id="ARBA00022676"/>
    </source>
</evidence>
<evidence type="ECO:0000313" key="5">
    <source>
        <dbReference type="EMBL" id="MUI13302.1"/>
    </source>
</evidence>
<evidence type="ECO:0000256" key="3">
    <source>
        <dbReference type="ARBA" id="ARBA00022679"/>
    </source>
</evidence>
<dbReference type="SUPFAM" id="SSF53448">
    <property type="entry name" value="Nucleotide-diphospho-sugar transferases"/>
    <property type="match status" value="1"/>
</dbReference>
<comment type="similarity">
    <text evidence="1">Belongs to the glycosyltransferase 2 family.</text>
</comment>
<dbReference type="Gene3D" id="3.90.550.10">
    <property type="entry name" value="Spore Coat Polysaccharide Biosynthesis Protein SpsA, Chain A"/>
    <property type="match status" value="1"/>
</dbReference>
<dbReference type="PANTHER" id="PTHR43179:SF12">
    <property type="entry name" value="GALACTOFURANOSYLTRANSFERASE GLFT2"/>
    <property type="match status" value="1"/>
</dbReference>